<sequence length="331" mass="37449">MLSWLAQFFPSTPPPQAETTLDLDWNPEILEGIVAACDLPALLLLRSVSKDLKAVVDARLFTHVVRFGRELHIGPDMGSISWDKGRPWIERQAHMVRVVDDCAGVAYTDFDRARTLRVFRQGERHVLYRNLRTIVYHRPLVESAGGVWADIPISIGDEAHYLPKLSKVVVNFIVPYRCTPYGHVHLPRHLKGPMVKFVIFIIPSASVPDSTGHLPQYRARTLLFSLGYEVGCVLATHIAFKVALVGTELWHRTGIAPKPALKVVDDVDGVEDDGLGQLRNGIRHAFKVMTGHSHAKIERRWPRGVRFFTVDEYCAKVGDKQFRLEWNPQRS</sequence>
<evidence type="ECO:0008006" key="3">
    <source>
        <dbReference type="Google" id="ProtNLM"/>
    </source>
</evidence>
<reference evidence="1 2" key="1">
    <citation type="submission" date="2018-11" db="EMBL/GenBank/DDBJ databases">
        <title>Genome sequence of Apiotrichum porosum DSM 27194.</title>
        <authorList>
            <person name="Aliyu H."/>
            <person name="Gorte O."/>
            <person name="Ochsenreither K."/>
        </authorList>
    </citation>
    <scope>NUCLEOTIDE SEQUENCE [LARGE SCALE GENOMIC DNA]</scope>
    <source>
        <strain evidence="1 2">DSM 27194</strain>
    </source>
</reference>
<protein>
    <recommendedName>
        <fullName evidence="3">F-box domain-containing protein</fullName>
    </recommendedName>
</protein>
<organism evidence="1 2">
    <name type="scientific">Apiotrichum porosum</name>
    <dbReference type="NCBI Taxonomy" id="105984"/>
    <lineage>
        <taxon>Eukaryota</taxon>
        <taxon>Fungi</taxon>
        <taxon>Dikarya</taxon>
        <taxon>Basidiomycota</taxon>
        <taxon>Agaricomycotina</taxon>
        <taxon>Tremellomycetes</taxon>
        <taxon>Trichosporonales</taxon>
        <taxon>Trichosporonaceae</taxon>
        <taxon>Apiotrichum</taxon>
    </lineage>
</organism>
<name>A0A427XJB2_9TREE</name>
<proteinExistence type="predicted"/>
<accession>A0A427XJB2</accession>
<evidence type="ECO:0000313" key="2">
    <source>
        <dbReference type="Proteomes" id="UP000279236"/>
    </source>
</evidence>
<dbReference type="AlphaFoldDB" id="A0A427XJB2"/>
<gene>
    <name evidence="1" type="ORF">EHS24_001915</name>
</gene>
<evidence type="ECO:0000313" key="1">
    <source>
        <dbReference type="EMBL" id="RSH78989.1"/>
    </source>
</evidence>
<dbReference type="GeneID" id="39586458"/>
<dbReference type="RefSeq" id="XP_028474136.1">
    <property type="nucleotide sequence ID" value="XM_028617673.1"/>
</dbReference>
<dbReference type="EMBL" id="RSCE01000011">
    <property type="protein sequence ID" value="RSH78989.1"/>
    <property type="molecule type" value="Genomic_DNA"/>
</dbReference>
<keyword evidence="2" id="KW-1185">Reference proteome</keyword>
<dbReference type="Proteomes" id="UP000279236">
    <property type="component" value="Unassembled WGS sequence"/>
</dbReference>
<comment type="caution">
    <text evidence="1">The sequence shown here is derived from an EMBL/GenBank/DDBJ whole genome shotgun (WGS) entry which is preliminary data.</text>
</comment>